<accession>A0A1A9WC28</accession>
<dbReference type="PANTHER" id="PTHR10598">
    <property type="entry name" value="SET1/ASH2 HISTONE METHYLTRANSFERASE COMPLEX SUBUNIT ASH2"/>
    <property type="match status" value="1"/>
</dbReference>
<dbReference type="GO" id="GO:0048188">
    <property type="term" value="C:Set1C/COMPASS complex"/>
    <property type="evidence" value="ECO:0007669"/>
    <property type="project" value="InterPro"/>
</dbReference>
<name>A0A1A9WC28_9MUSC</name>
<evidence type="ECO:0000313" key="2">
    <source>
        <dbReference type="EnsemblMetazoa" id="GBRI014019-PA"/>
    </source>
</evidence>
<dbReference type="PANTHER" id="PTHR10598:SF0">
    <property type="entry name" value="SET1_ASH2 HISTONE METHYLTRANSFERASE COMPLEX SUBUNIT ASH2"/>
    <property type="match status" value="1"/>
</dbReference>
<organism evidence="2 3">
    <name type="scientific">Glossina brevipalpis</name>
    <dbReference type="NCBI Taxonomy" id="37001"/>
    <lineage>
        <taxon>Eukaryota</taxon>
        <taxon>Metazoa</taxon>
        <taxon>Ecdysozoa</taxon>
        <taxon>Arthropoda</taxon>
        <taxon>Hexapoda</taxon>
        <taxon>Insecta</taxon>
        <taxon>Pterygota</taxon>
        <taxon>Neoptera</taxon>
        <taxon>Endopterygota</taxon>
        <taxon>Diptera</taxon>
        <taxon>Brachycera</taxon>
        <taxon>Muscomorpha</taxon>
        <taxon>Hippoboscoidea</taxon>
        <taxon>Glossinidae</taxon>
        <taxon>Glossina</taxon>
    </lineage>
</organism>
<dbReference type="InterPro" id="IPR028163">
    <property type="entry name" value="HAUS_6_N"/>
</dbReference>
<proteinExistence type="predicted"/>
<dbReference type="Pfam" id="PF14661">
    <property type="entry name" value="HAUS6_N"/>
    <property type="match status" value="1"/>
</dbReference>
<dbReference type="InterPro" id="IPR037353">
    <property type="entry name" value="ASH2"/>
</dbReference>
<protein>
    <recommendedName>
        <fullName evidence="1">HAUS augmin-like complex subunit 6 N-terminal domain-containing protein</fullName>
    </recommendedName>
</protein>
<dbReference type="VEuPathDB" id="VectorBase:GBRI014019"/>
<dbReference type="InterPro" id="IPR043136">
    <property type="entry name" value="B30.2/SPRY_sf"/>
</dbReference>
<dbReference type="Gene3D" id="2.60.120.920">
    <property type="match status" value="1"/>
</dbReference>
<sequence length="315" mass="36827">MDRSMIAPYRAEEKELSVIIHQKLLGLIALYPCSEVRKYLSDEMFIKPNQGAFYKIMSYLFRVFDIGEFKKRFHWPIRDKKAEEVFRSSTIEYLKFINEKYHLNWTGIKLYLAIMPSGLKFIRFLLGFINFIIQDLSKRNEKHLCLNFELMERKMTEADIVTITKKDVLLKKYISTQLKDMNDVNVTLAKKSDNICKQLNMLATKTELDVQMLETSDNLSVLRGSKIEFFKNGQSQGVAFTDIYAGSYYPSISIHRNATVSINFGPNFKNLNVLANYRAKGMFERVEELISEQVFSDLLYLTENEGRLRLDNFNV</sequence>
<dbReference type="EnsemblMetazoa" id="GBRI014019-RA">
    <property type="protein sequence ID" value="GBRI014019-PA"/>
    <property type="gene ID" value="GBRI014019"/>
</dbReference>
<dbReference type="Proteomes" id="UP000091820">
    <property type="component" value="Unassembled WGS sequence"/>
</dbReference>
<feature type="domain" description="HAUS augmin-like complex subunit 6 N-terminal" evidence="1">
    <location>
        <begin position="34"/>
        <end position="211"/>
    </location>
</feature>
<dbReference type="InterPro" id="IPR013320">
    <property type="entry name" value="ConA-like_dom_sf"/>
</dbReference>
<reference evidence="2" key="2">
    <citation type="submission" date="2020-05" db="UniProtKB">
        <authorList>
            <consortium name="EnsemblMetazoa"/>
        </authorList>
    </citation>
    <scope>IDENTIFICATION</scope>
    <source>
        <strain evidence="2">IAEA</strain>
    </source>
</reference>
<evidence type="ECO:0000313" key="3">
    <source>
        <dbReference type="Proteomes" id="UP000091820"/>
    </source>
</evidence>
<dbReference type="SUPFAM" id="SSF49899">
    <property type="entry name" value="Concanavalin A-like lectins/glucanases"/>
    <property type="match status" value="1"/>
</dbReference>
<evidence type="ECO:0000259" key="1">
    <source>
        <dbReference type="Pfam" id="PF14661"/>
    </source>
</evidence>
<dbReference type="STRING" id="37001.A0A1A9WC28"/>
<keyword evidence="3" id="KW-1185">Reference proteome</keyword>
<reference evidence="3" key="1">
    <citation type="submission" date="2014-03" db="EMBL/GenBank/DDBJ databases">
        <authorList>
            <person name="Aksoy S."/>
            <person name="Warren W."/>
            <person name="Wilson R.K."/>
        </authorList>
    </citation>
    <scope>NUCLEOTIDE SEQUENCE [LARGE SCALE GENOMIC DNA]</scope>
    <source>
        <strain evidence="3">IAEA</strain>
    </source>
</reference>
<dbReference type="GO" id="GO:0000976">
    <property type="term" value="F:transcription cis-regulatory region binding"/>
    <property type="evidence" value="ECO:0007669"/>
    <property type="project" value="TreeGrafter"/>
</dbReference>
<dbReference type="AlphaFoldDB" id="A0A1A9WC28"/>